<dbReference type="RefSeq" id="WP_235702540.1">
    <property type="nucleotide sequence ID" value="NZ_JAKGBZ010000001.1"/>
</dbReference>
<dbReference type="EMBL" id="JAKGBZ010000001">
    <property type="protein sequence ID" value="MCF3945306.1"/>
    <property type="molecule type" value="Genomic_DNA"/>
</dbReference>
<name>A0ABS9DRC5_9PROT</name>
<reference evidence="1 2" key="1">
    <citation type="submission" date="2022-01" db="EMBL/GenBank/DDBJ databases">
        <authorList>
            <person name="Won M."/>
            <person name="Kim S.-J."/>
            <person name="Kwon S.-W."/>
        </authorList>
    </citation>
    <scope>NUCLEOTIDE SEQUENCE [LARGE SCALE GENOMIC DNA]</scope>
    <source>
        <strain evidence="1 2">KCTC 23505</strain>
    </source>
</reference>
<sequence>MTETGFAREIHLAPHGFASVPAYRRGKIGTLSPILHATGTGLSRSFIEPGISLTHRRNRMG</sequence>
<protein>
    <submittedName>
        <fullName evidence="1">Uncharacterized protein</fullName>
    </submittedName>
</protein>
<gene>
    <name evidence="1" type="ORF">L2A60_01225</name>
</gene>
<organism evidence="1 2">
    <name type="scientific">Acidiphilium iwatense</name>
    <dbReference type="NCBI Taxonomy" id="768198"/>
    <lineage>
        <taxon>Bacteria</taxon>
        <taxon>Pseudomonadati</taxon>
        <taxon>Pseudomonadota</taxon>
        <taxon>Alphaproteobacteria</taxon>
        <taxon>Acetobacterales</taxon>
        <taxon>Acidocellaceae</taxon>
        <taxon>Acidiphilium</taxon>
    </lineage>
</organism>
<evidence type="ECO:0000313" key="1">
    <source>
        <dbReference type="EMBL" id="MCF3945306.1"/>
    </source>
</evidence>
<dbReference type="Proteomes" id="UP001521209">
    <property type="component" value="Unassembled WGS sequence"/>
</dbReference>
<keyword evidence="2" id="KW-1185">Reference proteome</keyword>
<evidence type="ECO:0000313" key="2">
    <source>
        <dbReference type="Proteomes" id="UP001521209"/>
    </source>
</evidence>
<comment type="caution">
    <text evidence="1">The sequence shown here is derived from an EMBL/GenBank/DDBJ whole genome shotgun (WGS) entry which is preliminary data.</text>
</comment>
<accession>A0ABS9DRC5</accession>
<proteinExistence type="predicted"/>